<dbReference type="AlphaFoldDB" id="A0A9X0QGQ3"/>
<evidence type="ECO:0000313" key="2">
    <source>
        <dbReference type="Proteomes" id="UP000535182"/>
    </source>
</evidence>
<name>A0A9X0QGQ3_9BACT</name>
<proteinExistence type="predicted"/>
<gene>
    <name evidence="1" type="ORF">HDF14_003704</name>
</gene>
<comment type="caution">
    <text evidence="1">The sequence shown here is derived from an EMBL/GenBank/DDBJ whole genome shotgun (WGS) entry which is preliminary data.</text>
</comment>
<organism evidence="1 2">
    <name type="scientific">Tunturiibacter gelidiferens</name>
    <dbReference type="NCBI Taxonomy" id="3069689"/>
    <lineage>
        <taxon>Bacteria</taxon>
        <taxon>Pseudomonadati</taxon>
        <taxon>Acidobacteriota</taxon>
        <taxon>Terriglobia</taxon>
        <taxon>Terriglobales</taxon>
        <taxon>Acidobacteriaceae</taxon>
        <taxon>Tunturiibacter</taxon>
    </lineage>
</organism>
<reference evidence="1 2" key="1">
    <citation type="submission" date="2020-08" db="EMBL/GenBank/DDBJ databases">
        <title>Genomic Encyclopedia of Type Strains, Phase IV (KMG-V): Genome sequencing to study the core and pangenomes of soil and plant-associated prokaryotes.</title>
        <authorList>
            <person name="Whitman W."/>
        </authorList>
    </citation>
    <scope>NUCLEOTIDE SEQUENCE [LARGE SCALE GENOMIC DNA]</scope>
    <source>
        <strain evidence="1 2">X5P2</strain>
    </source>
</reference>
<dbReference type="Proteomes" id="UP000535182">
    <property type="component" value="Unassembled WGS sequence"/>
</dbReference>
<evidence type="ECO:0000313" key="1">
    <source>
        <dbReference type="EMBL" id="MBB5330071.1"/>
    </source>
</evidence>
<sequence length="80" mass="8953">MRQLVLFGLGAKAQLIDVIDDLAQVIATPNLVFDLAEDLANLVFESIWTASLCRKAVQIWKELPAHKVVQVIPCHRFIVV</sequence>
<keyword evidence="2" id="KW-1185">Reference proteome</keyword>
<accession>A0A9X0QGQ3</accession>
<dbReference type="EMBL" id="JACHEB010000009">
    <property type="protein sequence ID" value="MBB5330071.1"/>
    <property type="molecule type" value="Genomic_DNA"/>
</dbReference>
<protein>
    <submittedName>
        <fullName evidence="1">Uncharacterized protein</fullName>
    </submittedName>
</protein>